<dbReference type="Proteomes" id="UP000321425">
    <property type="component" value="Unassembled WGS sequence"/>
</dbReference>
<dbReference type="SUPFAM" id="SSF82784">
    <property type="entry name" value="OsmC-like"/>
    <property type="match status" value="1"/>
</dbReference>
<dbReference type="InterPro" id="IPR052924">
    <property type="entry name" value="OsmC/Ohr_hydroprdx_reductase"/>
</dbReference>
<evidence type="ECO:0000313" key="1">
    <source>
        <dbReference type="EMBL" id="GEK90263.1"/>
    </source>
</evidence>
<evidence type="ECO:0000313" key="4">
    <source>
        <dbReference type="Proteomes" id="UP000321425"/>
    </source>
</evidence>
<reference evidence="1 4" key="2">
    <citation type="submission" date="2019-07" db="EMBL/GenBank/DDBJ databases">
        <title>Whole genome shotgun sequence of Alkalibacterium putridalgicola NBRC 103243.</title>
        <authorList>
            <person name="Hosoyama A."/>
            <person name="Uohara A."/>
            <person name="Ohji S."/>
            <person name="Ichikawa N."/>
        </authorList>
    </citation>
    <scope>NUCLEOTIDE SEQUENCE [LARGE SCALE GENOMIC DNA]</scope>
    <source>
        <strain evidence="1 4">NBRC 103243</strain>
    </source>
</reference>
<dbReference type="EMBL" id="FOBL01000047">
    <property type="protein sequence ID" value="SEM30253.1"/>
    <property type="molecule type" value="Genomic_DNA"/>
</dbReference>
<dbReference type="PANTHER" id="PTHR35368:SF1">
    <property type="entry name" value="HYDROPEROXIDE REDUCTASE"/>
    <property type="match status" value="1"/>
</dbReference>
<evidence type="ECO:0000313" key="2">
    <source>
        <dbReference type="EMBL" id="SEM30253.1"/>
    </source>
</evidence>
<dbReference type="Gene3D" id="3.30.300.20">
    <property type="match status" value="1"/>
</dbReference>
<dbReference type="OrthoDB" id="1433018at2"/>
<dbReference type="PANTHER" id="PTHR35368">
    <property type="entry name" value="HYDROPEROXIDE REDUCTASE"/>
    <property type="match status" value="1"/>
</dbReference>
<dbReference type="AlphaFoldDB" id="A0A1H7X995"/>
<dbReference type="RefSeq" id="WP_091489935.1">
    <property type="nucleotide sequence ID" value="NZ_BJUX01000041.1"/>
</dbReference>
<name>A0A1H7X995_9LACT</name>
<protein>
    <submittedName>
        <fullName evidence="1">OsmC family protein</fullName>
    </submittedName>
    <submittedName>
        <fullName evidence="2">Uncharacterized OsmC-related protein</fullName>
    </submittedName>
</protein>
<gene>
    <name evidence="1" type="ORF">APU01nite_23020</name>
    <name evidence="2" type="ORF">SAMN04488100_1472</name>
</gene>
<accession>A0A1H7X995</accession>
<reference evidence="2 3" key="1">
    <citation type="submission" date="2016-10" db="EMBL/GenBank/DDBJ databases">
        <authorList>
            <person name="de Groot N.N."/>
        </authorList>
    </citation>
    <scope>NUCLEOTIDE SEQUENCE [LARGE SCALE GENOMIC DNA]</scope>
    <source>
        <strain evidence="2 3">DSM 19182</strain>
    </source>
</reference>
<dbReference type="InterPro" id="IPR036102">
    <property type="entry name" value="OsmC/Ohrsf"/>
</dbReference>
<dbReference type="Pfam" id="PF02566">
    <property type="entry name" value="OsmC"/>
    <property type="match status" value="1"/>
</dbReference>
<evidence type="ECO:0000313" key="3">
    <source>
        <dbReference type="Proteomes" id="UP000198548"/>
    </source>
</evidence>
<dbReference type="Proteomes" id="UP000198548">
    <property type="component" value="Unassembled WGS sequence"/>
</dbReference>
<dbReference type="InterPro" id="IPR003718">
    <property type="entry name" value="OsmC/Ohr_fam"/>
</dbReference>
<keyword evidence="4" id="KW-1185">Reference proteome</keyword>
<proteinExistence type="predicted"/>
<dbReference type="EMBL" id="BJUX01000041">
    <property type="protein sequence ID" value="GEK90263.1"/>
    <property type="molecule type" value="Genomic_DNA"/>
</dbReference>
<sequence>MSKNKLVTLSAEGKAEAGTTTSVNIRDFEPFFVDEREAIGGNNKGPNPLEYFLGALGACTSVIATMVAKEQGFTYEDFEFGTEGQLDPRGYQGVEGVQTYYQTIEVNVVVETDESDEAFETFVAEVERRCPLYNLIKDAGVEVKSNWEKK</sequence>
<organism evidence="2 3">
    <name type="scientific">Alkalibacterium putridalgicola</name>
    <dbReference type="NCBI Taxonomy" id="426703"/>
    <lineage>
        <taxon>Bacteria</taxon>
        <taxon>Bacillati</taxon>
        <taxon>Bacillota</taxon>
        <taxon>Bacilli</taxon>
        <taxon>Lactobacillales</taxon>
        <taxon>Carnobacteriaceae</taxon>
        <taxon>Alkalibacterium</taxon>
    </lineage>
</organism>
<dbReference type="InterPro" id="IPR015946">
    <property type="entry name" value="KH_dom-like_a/b"/>
</dbReference>